<keyword evidence="3" id="KW-1185">Reference proteome</keyword>
<dbReference type="InterPro" id="IPR040676">
    <property type="entry name" value="DUF5641"/>
</dbReference>
<dbReference type="AlphaFoldDB" id="A0A0L7LRN0"/>
<accession>A0A0L7LRN0</accession>
<organism evidence="2 3">
    <name type="scientific">Operophtera brumata</name>
    <name type="common">Winter moth</name>
    <name type="synonym">Phalaena brumata</name>
    <dbReference type="NCBI Taxonomy" id="104452"/>
    <lineage>
        <taxon>Eukaryota</taxon>
        <taxon>Metazoa</taxon>
        <taxon>Ecdysozoa</taxon>
        <taxon>Arthropoda</taxon>
        <taxon>Hexapoda</taxon>
        <taxon>Insecta</taxon>
        <taxon>Pterygota</taxon>
        <taxon>Neoptera</taxon>
        <taxon>Endopterygota</taxon>
        <taxon>Lepidoptera</taxon>
        <taxon>Glossata</taxon>
        <taxon>Ditrysia</taxon>
        <taxon>Geometroidea</taxon>
        <taxon>Geometridae</taxon>
        <taxon>Larentiinae</taxon>
        <taxon>Operophtera</taxon>
    </lineage>
</organism>
<evidence type="ECO:0000259" key="1">
    <source>
        <dbReference type="Pfam" id="PF18701"/>
    </source>
</evidence>
<sequence length="68" mass="7381">MKPGDLVVLLGPDALQNLWTKGIIKRVFPGANERIRTEEVPIKNGVLLTRTVARLAVIPVAADSESEC</sequence>
<dbReference type="Pfam" id="PF18701">
    <property type="entry name" value="DUF5641"/>
    <property type="match status" value="1"/>
</dbReference>
<proteinExistence type="predicted"/>
<gene>
    <name evidence="2" type="ORF">OBRU01_03009</name>
</gene>
<comment type="caution">
    <text evidence="2">The sequence shown here is derived from an EMBL/GenBank/DDBJ whole genome shotgun (WGS) entry which is preliminary data.</text>
</comment>
<protein>
    <recommendedName>
        <fullName evidence="1">DUF5641 domain-containing protein</fullName>
    </recommendedName>
</protein>
<reference evidence="2 3" key="1">
    <citation type="journal article" date="2015" name="Genome Biol. Evol.">
        <title>The genome of winter moth (Operophtera brumata) provides a genomic perspective on sexual dimorphism and phenology.</title>
        <authorList>
            <person name="Derks M.F."/>
            <person name="Smit S."/>
            <person name="Salis L."/>
            <person name="Schijlen E."/>
            <person name="Bossers A."/>
            <person name="Mateman C."/>
            <person name="Pijl A.S."/>
            <person name="de Ridder D."/>
            <person name="Groenen M.A."/>
            <person name="Visser M.E."/>
            <person name="Megens H.J."/>
        </authorList>
    </citation>
    <scope>NUCLEOTIDE SEQUENCE [LARGE SCALE GENOMIC DNA]</scope>
    <source>
        <strain evidence="2">WM2013NL</strain>
        <tissue evidence="2">Head and thorax</tissue>
    </source>
</reference>
<evidence type="ECO:0000313" key="3">
    <source>
        <dbReference type="Proteomes" id="UP000037510"/>
    </source>
</evidence>
<evidence type="ECO:0000313" key="2">
    <source>
        <dbReference type="EMBL" id="KOB78130.1"/>
    </source>
</evidence>
<dbReference type="Proteomes" id="UP000037510">
    <property type="component" value="Unassembled WGS sequence"/>
</dbReference>
<dbReference type="EMBL" id="JTDY01000235">
    <property type="protein sequence ID" value="KOB78130.1"/>
    <property type="molecule type" value="Genomic_DNA"/>
</dbReference>
<feature type="domain" description="DUF5641" evidence="1">
    <location>
        <begin position="2"/>
        <end position="57"/>
    </location>
</feature>
<name>A0A0L7LRN0_OPEBR</name>